<keyword evidence="4" id="KW-0479">Metal-binding</keyword>
<dbReference type="InterPro" id="IPR002698">
    <property type="entry name" value="FTHF_cligase"/>
</dbReference>
<organism evidence="5 6">
    <name type="scientific">Cytobacillus purgationiresistens</name>
    <dbReference type="NCBI Taxonomy" id="863449"/>
    <lineage>
        <taxon>Bacteria</taxon>
        <taxon>Bacillati</taxon>
        <taxon>Bacillota</taxon>
        <taxon>Bacilli</taxon>
        <taxon>Bacillales</taxon>
        <taxon>Bacillaceae</taxon>
        <taxon>Cytobacillus</taxon>
    </lineage>
</organism>
<keyword evidence="2 4" id="KW-0547">Nucleotide-binding</keyword>
<sequence length="188" mass="21533">MKNRKAALRKQIVTNLSTIPKHHYEQLSQDISNRLFREADWIEAATIGITISKFPEVDTYPIIEEAWRLGKQVAIPKCLPAARDMDFRIFTDFQQLESVYSGLLEPIIEKTSETRPEKIDLLIVPGVAFNARGHRLGFGGGYYDRYLNKFHGQTTSLAFHMQMIDELPIQTHDLPVNKIITDKGVLYS</sequence>
<comment type="catalytic activity">
    <reaction evidence="4">
        <text>(6S)-5-formyl-5,6,7,8-tetrahydrofolate + ATP = (6R)-5,10-methenyltetrahydrofolate + ADP + phosphate</text>
        <dbReference type="Rhea" id="RHEA:10488"/>
        <dbReference type="ChEBI" id="CHEBI:30616"/>
        <dbReference type="ChEBI" id="CHEBI:43474"/>
        <dbReference type="ChEBI" id="CHEBI:57455"/>
        <dbReference type="ChEBI" id="CHEBI:57457"/>
        <dbReference type="ChEBI" id="CHEBI:456216"/>
        <dbReference type="EC" id="6.3.3.2"/>
    </reaction>
</comment>
<name>A0ABU0ADW7_9BACI</name>
<evidence type="ECO:0000256" key="4">
    <source>
        <dbReference type="RuleBase" id="RU361279"/>
    </source>
</evidence>
<keyword evidence="4" id="KW-0460">Magnesium</keyword>
<proteinExistence type="inferred from homology"/>
<keyword evidence="3 4" id="KW-0067">ATP-binding</keyword>
<gene>
    <name evidence="5" type="ORF">J2S17_001315</name>
</gene>
<dbReference type="InterPro" id="IPR024185">
    <property type="entry name" value="FTHF_cligase-like_sf"/>
</dbReference>
<comment type="caution">
    <text evidence="5">The sequence shown here is derived from an EMBL/GenBank/DDBJ whole genome shotgun (WGS) entry which is preliminary data.</text>
</comment>
<dbReference type="PANTHER" id="PTHR23407">
    <property type="entry name" value="ATPASE INHIBITOR/5-FORMYLTETRAHYDROFOLATE CYCLO-LIGASE"/>
    <property type="match status" value="1"/>
</dbReference>
<dbReference type="EMBL" id="JAUSUB010000004">
    <property type="protein sequence ID" value="MDQ0269444.1"/>
    <property type="molecule type" value="Genomic_DNA"/>
</dbReference>
<evidence type="ECO:0000313" key="6">
    <source>
        <dbReference type="Proteomes" id="UP001238088"/>
    </source>
</evidence>
<dbReference type="Pfam" id="PF01812">
    <property type="entry name" value="5-FTHF_cyc-lig"/>
    <property type="match status" value="1"/>
</dbReference>
<accession>A0ABU0ADW7</accession>
<dbReference type="GO" id="GO:0030272">
    <property type="term" value="F:5-formyltetrahydrofolate cyclo-ligase activity"/>
    <property type="evidence" value="ECO:0007669"/>
    <property type="project" value="UniProtKB-EC"/>
</dbReference>
<dbReference type="Proteomes" id="UP001238088">
    <property type="component" value="Unassembled WGS sequence"/>
</dbReference>
<evidence type="ECO:0000256" key="2">
    <source>
        <dbReference type="ARBA" id="ARBA00022741"/>
    </source>
</evidence>
<comment type="cofactor">
    <cofactor evidence="4">
        <name>Mg(2+)</name>
        <dbReference type="ChEBI" id="CHEBI:18420"/>
    </cofactor>
</comment>
<dbReference type="PIRSF" id="PIRSF006806">
    <property type="entry name" value="FTHF_cligase"/>
    <property type="match status" value="1"/>
</dbReference>
<dbReference type="EC" id="6.3.3.2" evidence="4"/>
<dbReference type="SUPFAM" id="SSF100950">
    <property type="entry name" value="NagB/RpiA/CoA transferase-like"/>
    <property type="match status" value="1"/>
</dbReference>
<evidence type="ECO:0000313" key="5">
    <source>
        <dbReference type="EMBL" id="MDQ0269444.1"/>
    </source>
</evidence>
<reference evidence="5 6" key="1">
    <citation type="submission" date="2023-07" db="EMBL/GenBank/DDBJ databases">
        <title>Genomic Encyclopedia of Type Strains, Phase IV (KMG-IV): sequencing the most valuable type-strain genomes for metagenomic binning, comparative biology and taxonomic classification.</title>
        <authorList>
            <person name="Goeker M."/>
        </authorList>
    </citation>
    <scope>NUCLEOTIDE SEQUENCE [LARGE SCALE GENOMIC DNA]</scope>
    <source>
        <strain evidence="5 6">DSM 23494</strain>
    </source>
</reference>
<evidence type="ECO:0000256" key="1">
    <source>
        <dbReference type="ARBA" id="ARBA00010638"/>
    </source>
</evidence>
<dbReference type="InterPro" id="IPR037171">
    <property type="entry name" value="NagB/RpiA_transferase-like"/>
</dbReference>
<keyword evidence="5" id="KW-0436">Ligase</keyword>
<dbReference type="PANTHER" id="PTHR23407:SF1">
    <property type="entry name" value="5-FORMYLTETRAHYDROFOLATE CYCLO-LIGASE"/>
    <property type="match status" value="1"/>
</dbReference>
<protein>
    <recommendedName>
        <fullName evidence="4">5-formyltetrahydrofolate cyclo-ligase</fullName>
        <ecNumber evidence="4">6.3.3.2</ecNumber>
    </recommendedName>
</protein>
<dbReference type="RefSeq" id="WP_307473007.1">
    <property type="nucleotide sequence ID" value="NZ_JAUSUB010000004.1"/>
</dbReference>
<comment type="similarity">
    <text evidence="1 4">Belongs to the 5-formyltetrahydrofolate cyclo-ligase family.</text>
</comment>
<dbReference type="NCBIfam" id="TIGR02727">
    <property type="entry name" value="MTHFS_bact"/>
    <property type="match status" value="1"/>
</dbReference>
<dbReference type="Gene3D" id="3.40.50.10420">
    <property type="entry name" value="NagB/RpiA/CoA transferase-like"/>
    <property type="match status" value="1"/>
</dbReference>
<keyword evidence="6" id="KW-1185">Reference proteome</keyword>
<evidence type="ECO:0000256" key="3">
    <source>
        <dbReference type="ARBA" id="ARBA00022840"/>
    </source>
</evidence>